<dbReference type="EC" id="2.7.13.3" evidence="3"/>
<feature type="transmembrane region" description="Helical" evidence="13">
    <location>
        <begin position="7"/>
        <end position="25"/>
    </location>
</feature>
<protein>
    <recommendedName>
        <fullName evidence="3">histidine kinase</fullName>
        <ecNumber evidence="3">2.7.13.3</ecNumber>
    </recommendedName>
</protein>
<evidence type="ECO:0000256" key="12">
    <source>
        <dbReference type="ARBA" id="ARBA00023136"/>
    </source>
</evidence>
<dbReference type="Gene3D" id="1.10.287.130">
    <property type="match status" value="1"/>
</dbReference>
<dbReference type="InterPro" id="IPR004358">
    <property type="entry name" value="Sig_transdc_His_kin-like_C"/>
</dbReference>
<evidence type="ECO:0000256" key="3">
    <source>
        <dbReference type="ARBA" id="ARBA00012438"/>
    </source>
</evidence>
<dbReference type="PROSITE" id="PS50109">
    <property type="entry name" value="HIS_KIN"/>
    <property type="match status" value="1"/>
</dbReference>
<keyword evidence="11" id="KW-0902">Two-component regulatory system</keyword>
<reference evidence="15 16" key="1">
    <citation type="submission" date="2016-04" db="EMBL/GenBank/DDBJ databases">
        <authorList>
            <consortium name="Pathogen Informatics"/>
        </authorList>
    </citation>
    <scope>NUCLEOTIDE SEQUENCE [LARGE SCALE GENOMIC DNA]</scope>
    <source>
        <strain evidence="15 16">H050680373</strain>
    </source>
</reference>
<accession>A0A157S7L9</accession>
<keyword evidence="4" id="KW-0597">Phosphoprotein</keyword>
<dbReference type="EMBL" id="FKIF01000002">
    <property type="protein sequence ID" value="SAI66261.1"/>
    <property type="molecule type" value="Genomic_DNA"/>
</dbReference>
<dbReference type="Gene3D" id="3.30.565.10">
    <property type="entry name" value="Histidine kinase-like ATPase, C-terminal domain"/>
    <property type="match status" value="1"/>
</dbReference>
<name>A0A157S7L9_9BORD</name>
<dbReference type="Pfam" id="PF02518">
    <property type="entry name" value="HATPase_c"/>
    <property type="match status" value="1"/>
</dbReference>
<dbReference type="GO" id="GO:0000155">
    <property type="term" value="F:phosphorelay sensor kinase activity"/>
    <property type="evidence" value="ECO:0007669"/>
    <property type="project" value="InterPro"/>
</dbReference>
<keyword evidence="9" id="KW-0067">ATP-binding</keyword>
<dbReference type="SMART" id="SM00388">
    <property type="entry name" value="HisKA"/>
    <property type="match status" value="1"/>
</dbReference>
<gene>
    <name evidence="15" type="primary">qseC_1</name>
    <name evidence="15" type="ORF">SAMEA3906486_00869</name>
</gene>
<dbReference type="InterPro" id="IPR050428">
    <property type="entry name" value="TCS_sensor_his_kinase"/>
</dbReference>
<dbReference type="CDD" id="cd00082">
    <property type="entry name" value="HisKA"/>
    <property type="match status" value="1"/>
</dbReference>
<dbReference type="AlphaFoldDB" id="A0A157S7L9"/>
<proteinExistence type="predicted"/>
<dbReference type="PANTHER" id="PTHR45436">
    <property type="entry name" value="SENSOR HISTIDINE KINASE YKOH"/>
    <property type="match status" value="1"/>
</dbReference>
<dbReference type="SUPFAM" id="SSF55874">
    <property type="entry name" value="ATPase domain of HSP90 chaperone/DNA topoisomerase II/histidine kinase"/>
    <property type="match status" value="1"/>
</dbReference>
<dbReference type="InterPro" id="IPR036890">
    <property type="entry name" value="HATPase_C_sf"/>
</dbReference>
<dbReference type="InterPro" id="IPR003661">
    <property type="entry name" value="HisK_dim/P_dom"/>
</dbReference>
<dbReference type="InterPro" id="IPR036097">
    <property type="entry name" value="HisK_dim/P_sf"/>
</dbReference>
<dbReference type="CDD" id="cd00075">
    <property type="entry name" value="HATPase"/>
    <property type="match status" value="1"/>
</dbReference>
<comment type="catalytic activity">
    <reaction evidence="1">
        <text>ATP + protein L-histidine = ADP + protein N-phospho-L-histidine.</text>
        <dbReference type="EC" id="2.7.13.3"/>
    </reaction>
</comment>
<dbReference type="STRING" id="288768.SAMEA3906486_00869"/>
<keyword evidence="10 13" id="KW-1133">Transmembrane helix</keyword>
<evidence type="ECO:0000256" key="9">
    <source>
        <dbReference type="ARBA" id="ARBA00022840"/>
    </source>
</evidence>
<dbReference type="PRINTS" id="PR00344">
    <property type="entry name" value="BCTRLSENSOR"/>
</dbReference>
<dbReference type="OrthoDB" id="8554694at2"/>
<evidence type="ECO:0000259" key="14">
    <source>
        <dbReference type="PROSITE" id="PS50109"/>
    </source>
</evidence>
<evidence type="ECO:0000256" key="8">
    <source>
        <dbReference type="ARBA" id="ARBA00022777"/>
    </source>
</evidence>
<keyword evidence="16" id="KW-1185">Reference proteome</keyword>
<keyword evidence="7" id="KW-0547">Nucleotide-binding</keyword>
<dbReference type="GO" id="GO:0005524">
    <property type="term" value="F:ATP binding"/>
    <property type="evidence" value="ECO:0007669"/>
    <property type="project" value="UniProtKB-KW"/>
</dbReference>
<keyword evidence="8 15" id="KW-0418">Kinase</keyword>
<feature type="transmembrane region" description="Helical" evidence="13">
    <location>
        <begin position="159"/>
        <end position="179"/>
    </location>
</feature>
<dbReference type="InterPro" id="IPR005467">
    <property type="entry name" value="His_kinase_dom"/>
</dbReference>
<dbReference type="RefSeq" id="WP_066124149.1">
    <property type="nucleotide sequence ID" value="NZ_FKIF01000002.1"/>
</dbReference>
<dbReference type="SUPFAM" id="SSF47384">
    <property type="entry name" value="Homodimeric domain of signal transducing histidine kinase"/>
    <property type="match status" value="1"/>
</dbReference>
<evidence type="ECO:0000256" key="13">
    <source>
        <dbReference type="SAM" id="Phobius"/>
    </source>
</evidence>
<dbReference type="Proteomes" id="UP000076848">
    <property type="component" value="Unassembled WGS sequence"/>
</dbReference>
<evidence type="ECO:0000313" key="15">
    <source>
        <dbReference type="EMBL" id="SAI66261.1"/>
    </source>
</evidence>
<keyword evidence="6 13" id="KW-0812">Transmembrane</keyword>
<evidence type="ECO:0000256" key="4">
    <source>
        <dbReference type="ARBA" id="ARBA00022553"/>
    </source>
</evidence>
<evidence type="ECO:0000256" key="6">
    <source>
        <dbReference type="ARBA" id="ARBA00022692"/>
    </source>
</evidence>
<dbReference type="SMART" id="SM00387">
    <property type="entry name" value="HATPase_c"/>
    <property type="match status" value="1"/>
</dbReference>
<evidence type="ECO:0000313" key="16">
    <source>
        <dbReference type="Proteomes" id="UP000076848"/>
    </source>
</evidence>
<keyword evidence="5 15" id="KW-0808">Transferase</keyword>
<evidence type="ECO:0000256" key="2">
    <source>
        <dbReference type="ARBA" id="ARBA00004141"/>
    </source>
</evidence>
<evidence type="ECO:0000256" key="5">
    <source>
        <dbReference type="ARBA" id="ARBA00022679"/>
    </source>
</evidence>
<organism evidence="15 16">
    <name type="scientific">Bordetella ansorpii</name>
    <dbReference type="NCBI Taxonomy" id="288768"/>
    <lineage>
        <taxon>Bacteria</taxon>
        <taxon>Pseudomonadati</taxon>
        <taxon>Pseudomonadota</taxon>
        <taxon>Betaproteobacteria</taxon>
        <taxon>Burkholderiales</taxon>
        <taxon>Alcaligenaceae</taxon>
        <taxon>Bordetella</taxon>
    </lineage>
</organism>
<evidence type="ECO:0000256" key="11">
    <source>
        <dbReference type="ARBA" id="ARBA00023012"/>
    </source>
</evidence>
<evidence type="ECO:0000256" key="7">
    <source>
        <dbReference type="ARBA" id="ARBA00022741"/>
    </source>
</evidence>
<evidence type="ECO:0000256" key="1">
    <source>
        <dbReference type="ARBA" id="ARBA00000085"/>
    </source>
</evidence>
<keyword evidence="12 13" id="KW-0472">Membrane</keyword>
<feature type="domain" description="Histidine kinase" evidence="14">
    <location>
        <begin position="240"/>
        <end position="452"/>
    </location>
</feature>
<dbReference type="PANTHER" id="PTHR45436:SF14">
    <property type="entry name" value="SENSOR PROTEIN QSEC"/>
    <property type="match status" value="1"/>
</dbReference>
<dbReference type="InterPro" id="IPR003594">
    <property type="entry name" value="HATPase_dom"/>
</dbReference>
<evidence type="ECO:0000256" key="10">
    <source>
        <dbReference type="ARBA" id="ARBA00022989"/>
    </source>
</evidence>
<sequence length="454" mass="50180">MWLAKSLRARVLLGILTVLMISWLLQFSLYWESVTREQSGVRDHGLRSVVGSLAFFLEFVPAMQEIGSKRPAPDFLLHQAGSYAEFQIWDLFAGRLVLASRAAPKGRLSPADIAGFATVQVDGELWRVYSGLDPSARFEIVAGTPVQQFNEQLTKRFRLGALVTLLMFMGIGGVTVLVVRRSLRTLSHIGADISMRGAGDHSDLDESRVPKEIKPLIRAINARQRKVCALMMNERRFIGDAAHELRTPLAVLAVYADTAYRTHDHEKTKLLLKKISDTTRRSSRIVEQLLDLARMEGDQSEVRFSLVDLSAVIDLVVSDMQSAFDERDQRVIVDARPCCVHGQIDALGTLVRNLVDNAGRYSGMGSTINVRIAQTGGAVVLTVNDNGPGIDPRERERIFDPFYRVPGAGSHGSGIGLALVWRIARHHRATVTVVEGFGGRGVRFDVTFPTLTVP</sequence>
<comment type="subcellular location">
    <subcellularLocation>
        <location evidence="2">Membrane</location>
        <topology evidence="2">Multi-pass membrane protein</topology>
    </subcellularLocation>
</comment>
<dbReference type="GO" id="GO:0005886">
    <property type="term" value="C:plasma membrane"/>
    <property type="evidence" value="ECO:0007669"/>
    <property type="project" value="TreeGrafter"/>
</dbReference>
<dbReference type="Pfam" id="PF00512">
    <property type="entry name" value="HisKA"/>
    <property type="match status" value="1"/>
</dbReference>